<gene>
    <name evidence="9" type="ORF">PECAL_5P08190</name>
</gene>
<keyword evidence="2" id="KW-0963">Cytoplasm</keyword>
<reference evidence="9" key="1">
    <citation type="submission" date="2021-11" db="EMBL/GenBank/DDBJ databases">
        <authorList>
            <consortium name="Genoscope - CEA"/>
            <person name="William W."/>
        </authorList>
    </citation>
    <scope>NUCLEOTIDE SEQUENCE</scope>
</reference>
<evidence type="ECO:0000256" key="6">
    <source>
        <dbReference type="SAM" id="Coils"/>
    </source>
</evidence>
<evidence type="ECO:0000256" key="2">
    <source>
        <dbReference type="ARBA" id="ARBA00022490"/>
    </source>
</evidence>
<dbReference type="PANTHER" id="PTHR44281">
    <property type="entry name" value="SPINDLE ASSEMBLY ABNORMAL PROTEIN 6 HOMOLOG"/>
    <property type="match status" value="1"/>
</dbReference>
<keyword evidence="3 6" id="KW-0175">Coiled coil</keyword>
<evidence type="ECO:0000256" key="5">
    <source>
        <dbReference type="ARBA" id="ARBA00023306"/>
    </source>
</evidence>
<keyword evidence="10" id="KW-1185">Reference proteome</keyword>
<dbReference type="InterPro" id="IPR032396">
    <property type="entry name" value="SAS-6_N"/>
</dbReference>
<dbReference type="OrthoDB" id="49058at2759"/>
<dbReference type="GO" id="GO:0005813">
    <property type="term" value="C:centrosome"/>
    <property type="evidence" value="ECO:0007669"/>
    <property type="project" value="UniProtKB-SubCell"/>
</dbReference>
<comment type="caution">
    <text evidence="9">The sequence shown here is derived from an EMBL/GenBank/DDBJ whole genome shotgun (WGS) entry which is preliminary data.</text>
</comment>
<dbReference type="CDD" id="cd10142">
    <property type="entry name" value="HD_SAS6_N"/>
    <property type="match status" value="1"/>
</dbReference>
<keyword evidence="5" id="KW-0131">Cell cycle</keyword>
<dbReference type="Gene3D" id="2.170.210.20">
    <property type="entry name" value="Spindle assembly abnormal protein 6, N-terminal domain"/>
    <property type="match status" value="1"/>
</dbReference>
<comment type="subcellular location">
    <subcellularLocation>
        <location evidence="1">Cytoplasm</location>
        <location evidence="1">Cytoskeleton</location>
        <location evidence="1">Microtubule organizing center</location>
        <location evidence="1">Centrosome</location>
    </subcellularLocation>
</comment>
<dbReference type="EMBL" id="CAKKNE010000005">
    <property type="protein sequence ID" value="CAH0376253.1"/>
    <property type="molecule type" value="Genomic_DNA"/>
</dbReference>
<dbReference type="AlphaFoldDB" id="A0A8J2SPA7"/>
<evidence type="ECO:0000313" key="10">
    <source>
        <dbReference type="Proteomes" id="UP000789595"/>
    </source>
</evidence>
<evidence type="ECO:0000259" key="8">
    <source>
        <dbReference type="Pfam" id="PF16531"/>
    </source>
</evidence>
<sequence length="591" mass="65071">MTTELNRDAPLYEAELPVRLVGEDAAVVEGERQLTIRLLEGTRPLGQTETPVPNSSDGAAGRERLLHLEVADAQDPYFLYALAVGEGDFHAMRREHALLVDFAAFPQHFVDLLKRCEGPQRGESTFCAALERPWRGAAKFAVVEANAFKQVEHVGLGVVQGDDHMLKAYLAGRLAQALLDNRRSVQALQETTLKRDSNGDEVQQLLSEKEALEDQLREHAASAAAQLREAEATYKSREADAVAQARKIAADELRAERDRSQQQADAARTALFDARERADAAEIRSREAEATSAQARSALEATKVRVEATDAENARQAEALRCAEQERDGAVATSRGLEIRLAALEQRAENAEDTVKRADAARKLADEASQRDADLREDLKRRLENREQQLQAAAAEITRGNAIIERLSEQARAQQQKLRLRADVVKQQERRVADARRDLDSAKHEKELAVADSRREQDKRQQAEKDLEQANKKLDEAADLLEHNQRVIQWLNSELHEHQVGSRKTAMPSVVSPGDVTATKDLTGESAPDDSVDAAADYFAKYGGVSSEADTASSAKDSSFLGRSGSGSQSFLREPGDRAGEDYAQAPAAFF</sequence>
<feature type="compositionally biased region" description="Polar residues" evidence="7">
    <location>
        <begin position="548"/>
        <end position="557"/>
    </location>
</feature>
<feature type="coiled-coil region" evidence="6">
    <location>
        <begin position="195"/>
        <end position="400"/>
    </location>
</feature>
<feature type="region of interest" description="Disordered" evidence="7">
    <location>
        <begin position="435"/>
        <end position="465"/>
    </location>
</feature>
<proteinExistence type="predicted"/>
<keyword evidence="4" id="KW-0206">Cytoskeleton</keyword>
<dbReference type="PANTHER" id="PTHR44281:SF2">
    <property type="entry name" value="SPINDLE ASSEMBLY ABNORMAL PROTEIN 6 HOMOLOG"/>
    <property type="match status" value="1"/>
</dbReference>
<evidence type="ECO:0000256" key="1">
    <source>
        <dbReference type="ARBA" id="ARBA00004300"/>
    </source>
</evidence>
<dbReference type="Proteomes" id="UP000789595">
    <property type="component" value="Unassembled WGS sequence"/>
</dbReference>
<protein>
    <recommendedName>
        <fullName evidence="8">Spindle assembly abnormal protein 6 N-terminal domain-containing protein</fullName>
    </recommendedName>
</protein>
<accession>A0A8J2SPA7</accession>
<name>A0A8J2SPA7_9STRA</name>
<evidence type="ECO:0000256" key="4">
    <source>
        <dbReference type="ARBA" id="ARBA00023212"/>
    </source>
</evidence>
<organism evidence="9 10">
    <name type="scientific">Pelagomonas calceolata</name>
    <dbReference type="NCBI Taxonomy" id="35677"/>
    <lineage>
        <taxon>Eukaryota</taxon>
        <taxon>Sar</taxon>
        <taxon>Stramenopiles</taxon>
        <taxon>Ochrophyta</taxon>
        <taxon>Pelagophyceae</taxon>
        <taxon>Pelagomonadales</taxon>
        <taxon>Pelagomonadaceae</taxon>
        <taxon>Pelagomonas</taxon>
    </lineage>
</organism>
<dbReference type="Pfam" id="PF16531">
    <property type="entry name" value="SAS-6_N"/>
    <property type="match status" value="1"/>
</dbReference>
<feature type="region of interest" description="Disordered" evidence="7">
    <location>
        <begin position="545"/>
        <end position="591"/>
    </location>
</feature>
<feature type="domain" description="Spindle assembly abnormal protein 6 N-terminal" evidence="8">
    <location>
        <begin position="60"/>
        <end position="156"/>
    </location>
</feature>
<evidence type="ECO:0000256" key="3">
    <source>
        <dbReference type="ARBA" id="ARBA00023054"/>
    </source>
</evidence>
<evidence type="ECO:0000256" key="7">
    <source>
        <dbReference type="SAM" id="MobiDB-lite"/>
    </source>
</evidence>
<evidence type="ECO:0000313" key="9">
    <source>
        <dbReference type="EMBL" id="CAH0376253.1"/>
    </source>
</evidence>
<dbReference type="InterPro" id="IPR038558">
    <property type="entry name" value="SAS-6_N_sf"/>
</dbReference>